<dbReference type="PANTHER" id="PTHR43232:SF2">
    <property type="entry name" value="MOLYBDENUM COFACTOR BIOSYNTHESIS PROTEIN B"/>
    <property type="match status" value="1"/>
</dbReference>
<dbReference type="NCBIfam" id="TIGR00177">
    <property type="entry name" value="molyb_syn"/>
    <property type="match status" value="1"/>
</dbReference>
<dbReference type="Gene3D" id="3.40.980.10">
    <property type="entry name" value="MoaB/Mog-like domain"/>
    <property type="match status" value="1"/>
</dbReference>
<dbReference type="Pfam" id="PF00994">
    <property type="entry name" value="MoCF_biosynth"/>
    <property type="match status" value="1"/>
</dbReference>
<dbReference type="UniPathway" id="UPA00344"/>
<dbReference type="GO" id="GO:0006777">
    <property type="term" value="P:Mo-molybdopterin cofactor biosynthetic process"/>
    <property type="evidence" value="ECO:0007669"/>
    <property type="project" value="UniProtKB-UniRule"/>
</dbReference>
<protein>
    <recommendedName>
        <fullName evidence="4 6">Molybdenum cofactor biosynthesis protein B</fullName>
    </recommendedName>
</protein>
<feature type="domain" description="MoaB/Mog" evidence="8">
    <location>
        <begin position="24"/>
        <end position="169"/>
    </location>
</feature>
<dbReference type="InterPro" id="IPR012245">
    <property type="entry name" value="MoaB"/>
</dbReference>
<dbReference type="InterPro" id="IPR008284">
    <property type="entry name" value="MoCF_biosynth_CS"/>
</dbReference>
<keyword evidence="5 6" id="KW-0501">Molybdenum cofactor biosynthesis</keyword>
<dbReference type="Proteomes" id="UP000309676">
    <property type="component" value="Unassembled WGS sequence"/>
</dbReference>
<proteinExistence type="inferred from homology"/>
<dbReference type="InterPro" id="IPR001453">
    <property type="entry name" value="MoaB/Mog_dom"/>
</dbReference>
<comment type="function">
    <text evidence="1 6">May be involved in the biosynthesis of molybdopterin.</text>
</comment>
<evidence type="ECO:0000313" key="9">
    <source>
        <dbReference type="EMBL" id="TLS50205.1"/>
    </source>
</evidence>
<dbReference type="FunFam" id="3.40.980.10:FF:000006">
    <property type="entry name" value="Molybdenum cofactor biosynthesis protein B"/>
    <property type="match status" value="1"/>
</dbReference>
<evidence type="ECO:0000259" key="8">
    <source>
        <dbReference type="SMART" id="SM00852"/>
    </source>
</evidence>
<evidence type="ECO:0000256" key="6">
    <source>
        <dbReference type="PIRNR" id="PIRNR006443"/>
    </source>
</evidence>
<feature type="compositionally biased region" description="Polar residues" evidence="7">
    <location>
        <begin position="1"/>
        <end position="10"/>
    </location>
</feature>
<evidence type="ECO:0000256" key="7">
    <source>
        <dbReference type="SAM" id="MobiDB-lite"/>
    </source>
</evidence>
<dbReference type="CDD" id="cd00886">
    <property type="entry name" value="MogA_MoaB"/>
    <property type="match status" value="1"/>
</dbReference>
<evidence type="ECO:0000256" key="4">
    <source>
        <dbReference type="ARBA" id="ARBA00015262"/>
    </source>
</evidence>
<dbReference type="SMART" id="SM00852">
    <property type="entry name" value="MoCF_biosynth"/>
    <property type="match status" value="1"/>
</dbReference>
<dbReference type="PANTHER" id="PTHR43232">
    <property type="entry name" value="MOLYBDENUM COFACTOR BIOSYNTHESIS PROTEIN B"/>
    <property type="match status" value="1"/>
</dbReference>
<sequence length="176" mass="19237">MSNSNEPTSVEQHRSEAPSSVRCMVVTVSDTRTPETDKSGALMKELLLEAGYEVVRYEIVKDEYDQIRSMIEAASADEAVEAILFNGGTGIAPRDTTYEAVRDALDKEMPGFGEIFRYLSFAEDIGPAAILSRAVAGVVGRTAVFSTPGSSGAVKLAMMRIIVPELRHVMREIYKK</sequence>
<dbReference type="PROSITE" id="PS01078">
    <property type="entry name" value="MOCF_BIOSYNTHESIS_1"/>
    <property type="match status" value="1"/>
</dbReference>
<dbReference type="PIRSF" id="PIRSF006443">
    <property type="entry name" value="MoaB"/>
    <property type="match status" value="1"/>
</dbReference>
<evidence type="ECO:0000256" key="1">
    <source>
        <dbReference type="ARBA" id="ARBA00003487"/>
    </source>
</evidence>
<name>A0A5R9GFK7_9BACL</name>
<evidence type="ECO:0000256" key="5">
    <source>
        <dbReference type="ARBA" id="ARBA00023150"/>
    </source>
</evidence>
<dbReference type="EMBL" id="VCIW01000016">
    <property type="protein sequence ID" value="TLS50205.1"/>
    <property type="molecule type" value="Genomic_DNA"/>
</dbReference>
<evidence type="ECO:0000256" key="2">
    <source>
        <dbReference type="ARBA" id="ARBA00005046"/>
    </source>
</evidence>
<accession>A0A5R9GFK7</accession>
<dbReference type="RefSeq" id="WP_138196359.1">
    <property type="nucleotide sequence ID" value="NZ_VCIW01000016.1"/>
</dbReference>
<evidence type="ECO:0000256" key="3">
    <source>
        <dbReference type="ARBA" id="ARBA00006112"/>
    </source>
</evidence>
<dbReference type="SUPFAM" id="SSF53218">
    <property type="entry name" value="Molybdenum cofactor biosynthesis proteins"/>
    <property type="match status" value="1"/>
</dbReference>
<comment type="caution">
    <text evidence="9">The sequence shown here is derived from an EMBL/GenBank/DDBJ whole genome shotgun (WGS) entry which is preliminary data.</text>
</comment>
<dbReference type="GO" id="GO:0005829">
    <property type="term" value="C:cytosol"/>
    <property type="evidence" value="ECO:0007669"/>
    <property type="project" value="TreeGrafter"/>
</dbReference>
<dbReference type="AlphaFoldDB" id="A0A5R9GFK7"/>
<evidence type="ECO:0000313" key="10">
    <source>
        <dbReference type="Proteomes" id="UP000309676"/>
    </source>
</evidence>
<reference evidence="9 10" key="1">
    <citation type="submission" date="2019-05" db="EMBL/GenBank/DDBJ databases">
        <authorList>
            <person name="Narsing Rao M.P."/>
            <person name="Li W.J."/>
        </authorList>
    </citation>
    <scope>NUCLEOTIDE SEQUENCE [LARGE SCALE GENOMIC DNA]</scope>
    <source>
        <strain evidence="9 10">SYSU_K30003</strain>
    </source>
</reference>
<feature type="region of interest" description="Disordered" evidence="7">
    <location>
        <begin position="1"/>
        <end position="20"/>
    </location>
</feature>
<comment type="similarity">
    <text evidence="3 6">Belongs to the MoaB/Mog family.</text>
</comment>
<dbReference type="OrthoDB" id="9784492at2"/>
<dbReference type="InterPro" id="IPR036425">
    <property type="entry name" value="MoaB/Mog-like_dom_sf"/>
</dbReference>
<organism evidence="9 10">
    <name type="scientific">Paenibacillus antri</name>
    <dbReference type="NCBI Taxonomy" id="2582848"/>
    <lineage>
        <taxon>Bacteria</taxon>
        <taxon>Bacillati</taxon>
        <taxon>Bacillota</taxon>
        <taxon>Bacilli</taxon>
        <taxon>Bacillales</taxon>
        <taxon>Paenibacillaceae</taxon>
        <taxon>Paenibacillus</taxon>
    </lineage>
</organism>
<keyword evidence="10" id="KW-1185">Reference proteome</keyword>
<comment type="pathway">
    <text evidence="2 6">Cofactor biosynthesis; molybdopterin biosynthesis.</text>
</comment>
<gene>
    <name evidence="9" type="ORF">FE782_21300</name>
</gene>